<dbReference type="EMBL" id="CAFBNF010000423">
    <property type="protein sequence ID" value="CAB4965841.1"/>
    <property type="molecule type" value="Genomic_DNA"/>
</dbReference>
<gene>
    <name evidence="1" type="ORF">UFOPK3773_02444</name>
</gene>
<evidence type="ECO:0000313" key="1">
    <source>
        <dbReference type="EMBL" id="CAB4965841.1"/>
    </source>
</evidence>
<name>A0A6J7LCF1_9ZZZZ</name>
<reference evidence="1" key="1">
    <citation type="submission" date="2020-05" db="EMBL/GenBank/DDBJ databases">
        <authorList>
            <person name="Chiriac C."/>
            <person name="Salcher M."/>
            <person name="Ghai R."/>
            <person name="Kavagutti S V."/>
        </authorList>
    </citation>
    <scope>NUCLEOTIDE SEQUENCE</scope>
</reference>
<accession>A0A6J7LCF1</accession>
<protein>
    <submittedName>
        <fullName evidence="1">Unannotated protein</fullName>
    </submittedName>
</protein>
<dbReference type="AlphaFoldDB" id="A0A6J7LCF1"/>
<sequence>MTHPSATRKHHLTFCTREGWTEVRSSRGKGAAHHVTCELSIPDGRILRTRISRPPNSSEYGPRLWAHILRDQLDVSEHEFWACVTHRVVPSRGAPPAAGAGLPADLVYQLLHRVGLSESEVAAMTTKQAADRMAHFWASEK</sequence>
<organism evidence="1">
    <name type="scientific">freshwater metagenome</name>
    <dbReference type="NCBI Taxonomy" id="449393"/>
    <lineage>
        <taxon>unclassified sequences</taxon>
        <taxon>metagenomes</taxon>
        <taxon>ecological metagenomes</taxon>
    </lineage>
</organism>
<proteinExistence type="predicted"/>